<proteinExistence type="predicted"/>
<feature type="chain" id="PRO_5046706893" description="Transporter" evidence="1">
    <location>
        <begin position="19"/>
        <end position="349"/>
    </location>
</feature>
<dbReference type="RefSeq" id="WP_309726127.1">
    <property type="nucleotide sequence ID" value="NZ_JAVDQA010000001.1"/>
</dbReference>
<dbReference type="Pfam" id="PF13557">
    <property type="entry name" value="Phenol_MetA_deg"/>
    <property type="match status" value="1"/>
</dbReference>
<protein>
    <recommendedName>
        <fullName evidence="4">Transporter</fullName>
    </recommendedName>
</protein>
<feature type="signal peptide" evidence="1">
    <location>
        <begin position="1"/>
        <end position="18"/>
    </location>
</feature>
<evidence type="ECO:0000256" key="1">
    <source>
        <dbReference type="SAM" id="SignalP"/>
    </source>
</evidence>
<comment type="caution">
    <text evidence="2">The sequence shown here is derived from an EMBL/GenBank/DDBJ whole genome shotgun (WGS) entry which is preliminary data.</text>
</comment>
<keyword evidence="1" id="KW-0732">Signal</keyword>
<sequence>MKKFLSAWLFMLSFIGFSQENSTSHSDDLWTSSRPDGHAPIGVMGDHYHHKGEFMFSYRFMTMQMKDLRYQDEDVSKDFVYNNYMVTPQKMLMNMHMLGAMYAPSDKLTLMAMGNYISNDMDLQMQMTNNMGMNMRSDFTTNSNGFGDVSLSALYRIFNKNQHSLHTQVGVILPTGSIEKKDETAMSNENKVILPYPMQIGSGSFSTQLGLTYLWQKEMISGGIQGKTMLRLNDNKNDYRLGNQYNATSWLALKASEYLSFSVRGEVSYTDDISGRNEVLNPMMVTTVNPKNYGGFIANYAIGVNFLIPQNALKNLRFAAEIILPAYQEPNGIQLKQNYTLTFGTQYSF</sequence>
<dbReference type="Proteomes" id="UP001257659">
    <property type="component" value="Unassembled WGS sequence"/>
</dbReference>
<accession>A0ABU1K1E0</accession>
<dbReference type="InterPro" id="IPR025737">
    <property type="entry name" value="FApF"/>
</dbReference>
<keyword evidence="3" id="KW-1185">Reference proteome</keyword>
<name>A0ABU1K1E0_9FLAO</name>
<dbReference type="EMBL" id="JAVDQA010000001">
    <property type="protein sequence ID" value="MDR6299438.1"/>
    <property type="molecule type" value="Genomic_DNA"/>
</dbReference>
<evidence type="ECO:0000313" key="3">
    <source>
        <dbReference type="Proteomes" id="UP001257659"/>
    </source>
</evidence>
<gene>
    <name evidence="2" type="ORF">GGR31_000054</name>
</gene>
<reference evidence="2 3" key="1">
    <citation type="submission" date="2023-07" db="EMBL/GenBank/DDBJ databases">
        <title>Genomic Encyclopedia of Type Strains, Phase IV (KMG-IV): sequencing the most valuable type-strain genomes for metagenomic binning, comparative biology and taxonomic classification.</title>
        <authorList>
            <person name="Goeker M."/>
        </authorList>
    </citation>
    <scope>NUCLEOTIDE SEQUENCE [LARGE SCALE GENOMIC DNA]</scope>
    <source>
        <strain evidence="2 3">DSM 102814</strain>
    </source>
</reference>
<evidence type="ECO:0000313" key="2">
    <source>
        <dbReference type="EMBL" id="MDR6299438.1"/>
    </source>
</evidence>
<evidence type="ECO:0008006" key="4">
    <source>
        <dbReference type="Google" id="ProtNLM"/>
    </source>
</evidence>
<organism evidence="2 3">
    <name type="scientific">Mesonia maritima</name>
    <dbReference type="NCBI Taxonomy" id="1793873"/>
    <lineage>
        <taxon>Bacteria</taxon>
        <taxon>Pseudomonadati</taxon>
        <taxon>Bacteroidota</taxon>
        <taxon>Flavobacteriia</taxon>
        <taxon>Flavobacteriales</taxon>
        <taxon>Flavobacteriaceae</taxon>
        <taxon>Mesonia</taxon>
    </lineage>
</organism>